<proteinExistence type="inferred from homology"/>
<accession>A0ABS7Z449</accession>
<organism evidence="5 6">
    <name type="scientific">Sphingobacterium bovistauri</name>
    <dbReference type="NCBI Taxonomy" id="2781959"/>
    <lineage>
        <taxon>Bacteria</taxon>
        <taxon>Pseudomonadati</taxon>
        <taxon>Bacteroidota</taxon>
        <taxon>Sphingobacteriia</taxon>
        <taxon>Sphingobacteriales</taxon>
        <taxon>Sphingobacteriaceae</taxon>
        <taxon>Sphingobacterium</taxon>
    </lineage>
</organism>
<dbReference type="PANTHER" id="PTHR37419">
    <property type="entry name" value="SERINE/THREONINE-PROTEIN KINASE TOXIN HIPA"/>
    <property type="match status" value="1"/>
</dbReference>
<evidence type="ECO:0000256" key="1">
    <source>
        <dbReference type="ARBA" id="ARBA00010164"/>
    </source>
</evidence>
<sequence>MANCLFCYKTIETAEYHSSCSKKFFGTAVVPQLELDREKLNKLAQITVNERLALTGVQPKISLTLKGEKGSKRLTLVGLWGDYILKPQSTDYAYMPEVEDLTMHLAKLFKIETASHALIRTSEGDLAYITKRFDRIKGKKVHIEDLCQLSELLTEQKYKSSYERVGKIIKQYASNSGLDVIKYFKLVLFCFLTGNNDMHLKNFSLMHSDDEILLTPAYDLLNVNLIYPKDREDLALTLGGRKSKIKRSDFDQFAMSLGLSDVVRDNLYKEFSKQTKKIAELIDRSFLPDDYKVQYLQIFDNKLKQIGI</sequence>
<feature type="domain" description="HipA-like C-terminal" evidence="4">
    <location>
        <begin position="53"/>
        <end position="273"/>
    </location>
</feature>
<keyword evidence="3" id="KW-0418">Kinase</keyword>
<dbReference type="InterPro" id="IPR012893">
    <property type="entry name" value="HipA-like_C"/>
</dbReference>
<dbReference type="EMBL" id="JADEYP010000009">
    <property type="protein sequence ID" value="MCA5004788.1"/>
    <property type="molecule type" value="Genomic_DNA"/>
</dbReference>
<evidence type="ECO:0000256" key="3">
    <source>
        <dbReference type="ARBA" id="ARBA00022777"/>
    </source>
</evidence>
<reference evidence="5" key="1">
    <citation type="submission" date="2020-10" db="EMBL/GenBank/DDBJ databases">
        <authorList>
            <person name="Lu T."/>
            <person name="Wang Q."/>
            <person name="Han X."/>
        </authorList>
    </citation>
    <scope>NUCLEOTIDE SEQUENCE</scope>
    <source>
        <strain evidence="5">WQ 366</strain>
    </source>
</reference>
<dbReference type="Proteomes" id="UP001165302">
    <property type="component" value="Unassembled WGS sequence"/>
</dbReference>
<dbReference type="InterPro" id="IPR052028">
    <property type="entry name" value="HipA_Ser/Thr_kinase"/>
</dbReference>
<dbReference type="Pfam" id="PF07804">
    <property type="entry name" value="HipA_C"/>
    <property type="match status" value="1"/>
</dbReference>
<comment type="similarity">
    <text evidence="1">Belongs to the HipA Ser/Thr kinase family.</text>
</comment>
<evidence type="ECO:0000256" key="2">
    <source>
        <dbReference type="ARBA" id="ARBA00022679"/>
    </source>
</evidence>
<dbReference type="RefSeq" id="WP_225552176.1">
    <property type="nucleotide sequence ID" value="NZ_JADEYP010000009.1"/>
</dbReference>
<evidence type="ECO:0000313" key="5">
    <source>
        <dbReference type="EMBL" id="MCA5004788.1"/>
    </source>
</evidence>
<keyword evidence="6" id="KW-1185">Reference proteome</keyword>
<dbReference type="Gene3D" id="1.10.1070.20">
    <property type="match status" value="1"/>
</dbReference>
<evidence type="ECO:0000313" key="6">
    <source>
        <dbReference type="Proteomes" id="UP001165302"/>
    </source>
</evidence>
<comment type="caution">
    <text evidence="5">The sequence shown here is derived from an EMBL/GenBank/DDBJ whole genome shotgun (WGS) entry which is preliminary data.</text>
</comment>
<keyword evidence="2" id="KW-0808">Transferase</keyword>
<gene>
    <name evidence="5" type="ORF">IPZ78_06425</name>
</gene>
<dbReference type="PANTHER" id="PTHR37419:SF1">
    <property type="entry name" value="SERINE_THREONINE-PROTEIN KINASE TOXIN HIPA"/>
    <property type="match status" value="1"/>
</dbReference>
<evidence type="ECO:0000259" key="4">
    <source>
        <dbReference type="Pfam" id="PF07804"/>
    </source>
</evidence>
<name>A0ABS7Z449_9SPHI</name>
<protein>
    <submittedName>
        <fullName evidence="5">HipA domain-containing protein</fullName>
    </submittedName>
</protein>